<keyword evidence="3" id="KW-1185">Reference proteome</keyword>
<evidence type="ECO:0000256" key="1">
    <source>
        <dbReference type="SAM" id="Phobius"/>
    </source>
</evidence>
<sequence length="91" mass="10172">MNPKPSLSWLLKQVKLFENVYMKEQGKGQNVYYKLKCVYFNLVSNLAKFLSFVVVLLVGDGRVASLIPNAVSVSLAPVSFLVFNGVTRNCQ</sequence>
<organism evidence="2 3">
    <name type="scientific">endosymbiont of Galathealinum brachiosum</name>
    <dbReference type="NCBI Taxonomy" id="2200906"/>
    <lineage>
        <taxon>Bacteria</taxon>
        <taxon>Pseudomonadati</taxon>
        <taxon>Pseudomonadota</taxon>
        <taxon>Gammaproteobacteria</taxon>
        <taxon>sulfur-oxidizing symbionts</taxon>
    </lineage>
</organism>
<proteinExistence type="predicted"/>
<dbReference type="Proteomes" id="UP000254266">
    <property type="component" value="Unassembled WGS sequence"/>
</dbReference>
<dbReference type="AlphaFoldDB" id="A0A370DM05"/>
<comment type="caution">
    <text evidence="2">The sequence shown here is derived from an EMBL/GenBank/DDBJ whole genome shotgun (WGS) entry which is preliminary data.</text>
</comment>
<evidence type="ECO:0000313" key="3">
    <source>
        <dbReference type="Proteomes" id="UP000254266"/>
    </source>
</evidence>
<reference evidence="2 3" key="1">
    <citation type="journal article" date="2018" name="ISME J.">
        <title>Endosymbiont genomes yield clues of tubeworm success.</title>
        <authorList>
            <person name="Li Y."/>
            <person name="Liles M.R."/>
            <person name="Halanych K.M."/>
        </authorList>
    </citation>
    <scope>NUCLEOTIDE SEQUENCE [LARGE SCALE GENOMIC DNA]</scope>
    <source>
        <strain evidence="2">A1464</strain>
    </source>
</reference>
<feature type="transmembrane region" description="Helical" evidence="1">
    <location>
        <begin position="37"/>
        <end position="59"/>
    </location>
</feature>
<dbReference type="EMBL" id="QFXC01000002">
    <property type="protein sequence ID" value="RDH85941.1"/>
    <property type="molecule type" value="Genomic_DNA"/>
</dbReference>
<protein>
    <submittedName>
        <fullName evidence="2">Uncharacterized protein</fullName>
    </submittedName>
</protein>
<evidence type="ECO:0000313" key="2">
    <source>
        <dbReference type="EMBL" id="RDH85941.1"/>
    </source>
</evidence>
<feature type="transmembrane region" description="Helical" evidence="1">
    <location>
        <begin position="65"/>
        <end position="86"/>
    </location>
</feature>
<keyword evidence="1" id="KW-0472">Membrane</keyword>
<name>A0A370DM05_9GAMM</name>
<keyword evidence="1" id="KW-1133">Transmembrane helix</keyword>
<accession>A0A370DM05</accession>
<keyword evidence="1" id="KW-0812">Transmembrane</keyword>
<gene>
    <name evidence="2" type="ORF">DIZ80_00245</name>
</gene>